<keyword evidence="3 10" id="KW-0547">Nucleotide-binding</keyword>
<keyword evidence="1 10" id="KW-1003">Cell membrane</keyword>
<comment type="function">
    <text evidence="9 10">Involved in targeting and insertion of nascent membrane proteins into the cytoplasmic membrane. Acts as a receptor for the complex formed by the signal recognition particle (SRP) and the ribosome-nascent chain (RNC). Interaction with SRP-RNC leads to the transfer of the RNC complex to the Sec translocase for insertion into the membrane, the hydrolysis of GTP by both Ffh and FtsY, and the dissociation of the SRP-FtsY complex into the individual components.</text>
</comment>
<dbReference type="Gene3D" id="1.20.120.140">
    <property type="entry name" value="Signal recognition particle SRP54, nucleotide-binding domain"/>
    <property type="match status" value="1"/>
</dbReference>
<dbReference type="CDD" id="cd17874">
    <property type="entry name" value="FtsY"/>
    <property type="match status" value="1"/>
</dbReference>
<dbReference type="FunFam" id="3.40.50.300:FF:000053">
    <property type="entry name" value="Signal recognition particle receptor FtsY"/>
    <property type="match status" value="1"/>
</dbReference>
<dbReference type="SMART" id="SM00382">
    <property type="entry name" value="AAA"/>
    <property type="match status" value="1"/>
</dbReference>
<evidence type="ECO:0000259" key="11">
    <source>
        <dbReference type="PROSITE" id="PS00300"/>
    </source>
</evidence>
<dbReference type="PANTHER" id="PTHR43134">
    <property type="entry name" value="SIGNAL RECOGNITION PARTICLE RECEPTOR SUBUNIT ALPHA"/>
    <property type="match status" value="1"/>
</dbReference>
<dbReference type="Pfam" id="PF02881">
    <property type="entry name" value="SRP54_N"/>
    <property type="match status" value="1"/>
</dbReference>
<evidence type="ECO:0000256" key="1">
    <source>
        <dbReference type="ARBA" id="ARBA00022475"/>
    </source>
</evidence>
<evidence type="ECO:0000313" key="13">
    <source>
        <dbReference type="Proteomes" id="UP000095665"/>
    </source>
</evidence>
<evidence type="ECO:0000256" key="10">
    <source>
        <dbReference type="HAMAP-Rule" id="MF_00920"/>
    </source>
</evidence>
<keyword evidence="4 10" id="KW-0378">Hydrolase</keyword>
<evidence type="ECO:0000256" key="4">
    <source>
        <dbReference type="ARBA" id="ARBA00022801"/>
    </source>
</evidence>
<dbReference type="HAMAP" id="MF_00920">
    <property type="entry name" value="FtsY"/>
    <property type="match status" value="1"/>
</dbReference>
<dbReference type="InterPro" id="IPR042101">
    <property type="entry name" value="SRP54_N_sf"/>
</dbReference>
<dbReference type="OrthoDB" id="9804720at2"/>
<gene>
    <name evidence="10 12" type="primary">ftsY</name>
    <name evidence="12" type="ORF">FVIR_GE00309</name>
</gene>
<keyword evidence="2 10" id="KW-0963">Cytoplasm</keyword>
<dbReference type="Pfam" id="PF00448">
    <property type="entry name" value="SRP54"/>
    <property type="match status" value="1"/>
</dbReference>
<dbReference type="AlphaFoldDB" id="A0A143WR16"/>
<feature type="domain" description="SRP54-type proteins GTP-binding" evidence="11">
    <location>
        <begin position="305"/>
        <end position="318"/>
    </location>
</feature>
<dbReference type="GO" id="GO:0006614">
    <property type="term" value="P:SRP-dependent cotranslational protein targeting to membrane"/>
    <property type="evidence" value="ECO:0007669"/>
    <property type="project" value="InterPro"/>
</dbReference>
<dbReference type="Proteomes" id="UP000095665">
    <property type="component" value="Chromosome I"/>
</dbReference>
<dbReference type="EMBL" id="LN999832">
    <property type="protein sequence ID" value="CUX96172.1"/>
    <property type="molecule type" value="Genomic_DNA"/>
</dbReference>
<dbReference type="PROSITE" id="PS00300">
    <property type="entry name" value="SRP54"/>
    <property type="match status" value="1"/>
</dbReference>
<dbReference type="InterPro" id="IPR004390">
    <property type="entry name" value="SR_rcpt_FtsY"/>
</dbReference>
<dbReference type="SUPFAM" id="SSF52540">
    <property type="entry name" value="P-loop containing nucleoside triphosphate hydrolases"/>
    <property type="match status" value="1"/>
</dbReference>
<accession>A0A143WR16</accession>
<organism evidence="12 13">
    <name type="scientific">Candidatus Gullanella endobia</name>
    <dbReference type="NCBI Taxonomy" id="1070130"/>
    <lineage>
        <taxon>Bacteria</taxon>
        <taxon>Pseudomonadati</taxon>
        <taxon>Pseudomonadota</taxon>
        <taxon>Gammaproteobacteria</taxon>
        <taxon>Enterobacterales</taxon>
        <taxon>Enterobacteriaceae</taxon>
        <taxon>Candidatus Gullanella</taxon>
    </lineage>
</organism>
<dbReference type="NCBIfam" id="TIGR00064">
    <property type="entry name" value="ftsY"/>
    <property type="match status" value="1"/>
</dbReference>
<comment type="catalytic activity">
    <reaction evidence="8 10">
        <text>GTP + H2O = GDP + phosphate + H(+)</text>
        <dbReference type="Rhea" id="RHEA:19669"/>
        <dbReference type="ChEBI" id="CHEBI:15377"/>
        <dbReference type="ChEBI" id="CHEBI:15378"/>
        <dbReference type="ChEBI" id="CHEBI:37565"/>
        <dbReference type="ChEBI" id="CHEBI:43474"/>
        <dbReference type="ChEBI" id="CHEBI:58189"/>
        <dbReference type="EC" id="3.6.5.4"/>
    </reaction>
</comment>
<dbReference type="GO" id="GO:0003924">
    <property type="term" value="F:GTPase activity"/>
    <property type="evidence" value="ECO:0007669"/>
    <property type="project" value="UniProtKB-UniRule"/>
</dbReference>
<dbReference type="STRING" id="1070130.FVIR_GE00309"/>
<keyword evidence="5 10" id="KW-0342">GTP-binding</keyword>
<evidence type="ECO:0000313" key="12">
    <source>
        <dbReference type="EMBL" id="CUX96172.1"/>
    </source>
</evidence>
<dbReference type="GO" id="GO:0005047">
    <property type="term" value="F:signal recognition particle binding"/>
    <property type="evidence" value="ECO:0007669"/>
    <property type="project" value="TreeGrafter"/>
</dbReference>
<dbReference type="InterPro" id="IPR027417">
    <property type="entry name" value="P-loop_NTPase"/>
</dbReference>
<feature type="binding site" evidence="10">
    <location>
        <begin position="138"/>
        <end position="145"/>
    </location>
    <ligand>
        <name>GTP</name>
        <dbReference type="ChEBI" id="CHEBI:37565"/>
    </ligand>
</feature>
<protein>
    <recommendedName>
        <fullName evidence="10">Signal recognition particle receptor FtsY</fullName>
        <shortName evidence="10">SRP receptor</shortName>
        <ecNumber evidence="10">3.6.5.4</ecNumber>
    </recommendedName>
</protein>
<dbReference type="FunFam" id="1.20.120.140:FF:000002">
    <property type="entry name" value="Signal recognition particle receptor FtsY"/>
    <property type="match status" value="1"/>
</dbReference>
<keyword evidence="13" id="KW-1185">Reference proteome</keyword>
<keyword evidence="7 10" id="KW-0675">Receptor</keyword>
<evidence type="ECO:0000256" key="7">
    <source>
        <dbReference type="ARBA" id="ARBA00023170"/>
    </source>
</evidence>
<comment type="subcellular location">
    <subcellularLocation>
        <location evidence="10">Cell membrane</location>
        <topology evidence="10">Peripheral membrane protein</topology>
        <orientation evidence="10">Cytoplasmic side</orientation>
    </subcellularLocation>
    <subcellularLocation>
        <location evidence="10">Cytoplasm</location>
    </subcellularLocation>
</comment>
<dbReference type="GO" id="GO:0005886">
    <property type="term" value="C:plasma membrane"/>
    <property type="evidence" value="ECO:0007669"/>
    <property type="project" value="UniProtKB-SubCell"/>
</dbReference>
<comment type="subunit">
    <text evidence="10">Part of the signal recognition particle protein translocation system, which is composed of SRP and FtsY. SRP is a ribonucleoprotein composed of Ffh and a 4.5S RNA molecule.</text>
</comment>
<dbReference type="InterPro" id="IPR036225">
    <property type="entry name" value="SRP/SRP_N"/>
</dbReference>
<evidence type="ECO:0000256" key="3">
    <source>
        <dbReference type="ARBA" id="ARBA00022741"/>
    </source>
</evidence>
<comment type="similarity">
    <text evidence="10">Belongs to the GTP-binding SRP family. FtsY subfamily.</text>
</comment>
<evidence type="ECO:0000256" key="8">
    <source>
        <dbReference type="ARBA" id="ARBA00048027"/>
    </source>
</evidence>
<dbReference type="KEGG" id="ged:FVIR_GE00309"/>
<dbReference type="PATRIC" id="fig|1070130.3.peg.508"/>
<sequence length="335" mass="37330">MELILSADNTLERYITFSKILDNKAHVFEHAGLFTRLKNSLIRTRKNFGSEFIGLFRSNKISHDLFEILEEKLLVADVGVETTRKIINNLINHTNRNHLKDTKTLYRQLREEMVTILINVEQPLKIRRKKPFVIIIVGVNGVGKTTTIGKLAYLYQSEGKNVMLAAGDTFRSAAVEQLQMWGELNHIPVIAQQTGADSASVIFDAIKAAKSRDIDILIADTAGRLQNKTHLMDELKKIIIVMKKLDIEAPHEVMLALDAITGQNSISQVNLFNNVIGITGIVVTKLDGTARGGVIFTIADRFCIPVRFIGIGEAAGDLQPFKAENFIKAILPETD</sequence>
<reference evidence="13" key="1">
    <citation type="submission" date="2016-01" db="EMBL/GenBank/DDBJ databases">
        <authorList>
            <person name="Husnik F."/>
        </authorList>
    </citation>
    <scope>NUCLEOTIDE SEQUENCE [LARGE SCALE GENOMIC DNA]</scope>
</reference>
<dbReference type="SMART" id="SM00963">
    <property type="entry name" value="SRP54_N"/>
    <property type="match status" value="1"/>
</dbReference>
<dbReference type="InterPro" id="IPR000897">
    <property type="entry name" value="SRP54_GTPase_dom"/>
</dbReference>
<name>A0A143WR16_9ENTR</name>
<dbReference type="GO" id="GO:0005737">
    <property type="term" value="C:cytoplasm"/>
    <property type="evidence" value="ECO:0007669"/>
    <property type="project" value="UniProtKB-SubCell"/>
</dbReference>
<evidence type="ECO:0000256" key="9">
    <source>
        <dbReference type="ARBA" id="ARBA00053570"/>
    </source>
</evidence>
<dbReference type="GO" id="GO:0005525">
    <property type="term" value="F:GTP binding"/>
    <property type="evidence" value="ECO:0007669"/>
    <property type="project" value="UniProtKB-UniRule"/>
</dbReference>
<evidence type="ECO:0000256" key="5">
    <source>
        <dbReference type="ARBA" id="ARBA00023134"/>
    </source>
</evidence>
<feature type="binding site" evidence="10">
    <location>
        <begin position="284"/>
        <end position="287"/>
    </location>
    <ligand>
        <name>GTP</name>
        <dbReference type="ChEBI" id="CHEBI:37565"/>
    </ligand>
</feature>
<evidence type="ECO:0000256" key="6">
    <source>
        <dbReference type="ARBA" id="ARBA00023136"/>
    </source>
</evidence>
<dbReference type="EC" id="3.6.5.4" evidence="10"/>
<proteinExistence type="inferred from homology"/>
<dbReference type="InterPro" id="IPR013822">
    <property type="entry name" value="Signal_recog_particl_SRP54_hlx"/>
</dbReference>
<evidence type="ECO:0000256" key="2">
    <source>
        <dbReference type="ARBA" id="ARBA00022490"/>
    </source>
</evidence>
<dbReference type="PANTHER" id="PTHR43134:SF1">
    <property type="entry name" value="SIGNAL RECOGNITION PARTICLE RECEPTOR SUBUNIT ALPHA"/>
    <property type="match status" value="1"/>
</dbReference>
<keyword evidence="6 10" id="KW-0472">Membrane</keyword>
<feature type="binding site" evidence="10">
    <location>
        <begin position="220"/>
        <end position="224"/>
    </location>
    <ligand>
        <name>GTP</name>
        <dbReference type="ChEBI" id="CHEBI:37565"/>
    </ligand>
</feature>
<dbReference type="SMART" id="SM00962">
    <property type="entry name" value="SRP54"/>
    <property type="match status" value="1"/>
</dbReference>
<dbReference type="Gene3D" id="3.40.50.300">
    <property type="entry name" value="P-loop containing nucleotide triphosphate hydrolases"/>
    <property type="match status" value="1"/>
</dbReference>
<dbReference type="SUPFAM" id="SSF47364">
    <property type="entry name" value="Domain of the SRP/SRP receptor G-proteins"/>
    <property type="match status" value="1"/>
</dbReference>
<dbReference type="InterPro" id="IPR003593">
    <property type="entry name" value="AAA+_ATPase"/>
</dbReference>